<gene>
    <name evidence="2" type="ORF">B0A50_08207</name>
</gene>
<dbReference type="EMBL" id="NAJL01000083">
    <property type="protein sequence ID" value="TKA22150.1"/>
    <property type="molecule type" value="Genomic_DNA"/>
</dbReference>
<feature type="compositionally biased region" description="Low complexity" evidence="1">
    <location>
        <begin position="548"/>
        <end position="561"/>
    </location>
</feature>
<feature type="compositionally biased region" description="Low complexity" evidence="1">
    <location>
        <begin position="143"/>
        <end position="168"/>
    </location>
</feature>
<evidence type="ECO:0000313" key="3">
    <source>
        <dbReference type="Proteomes" id="UP000308549"/>
    </source>
</evidence>
<proteinExistence type="predicted"/>
<dbReference type="Proteomes" id="UP000308549">
    <property type="component" value="Unassembled WGS sequence"/>
</dbReference>
<feature type="compositionally biased region" description="Low complexity" evidence="1">
    <location>
        <begin position="66"/>
        <end position="83"/>
    </location>
</feature>
<feature type="compositionally biased region" description="Acidic residues" evidence="1">
    <location>
        <begin position="582"/>
        <end position="608"/>
    </location>
</feature>
<dbReference type="OrthoDB" id="4161595at2759"/>
<sequence length="608" mass="64943">MSSPNTTSPTTLPPTTRTTEETLAAFREMQDFGGTYLTDGSANEQELAPVVESSKGSAKKGKGKGKTAAATTTTAKKAVAVAAPAPPRTRRSARDSVVKKRRTDEVSEPETPPPPKKGKKGKEPATEATEAAEQQVDQAKVGPKAVSSSPTPAAASDDQAGPAPAPANDDNDKAVADAGGDEDDADGKKPAKSVIPTDYRGQTNNAGSATNKPVGALVTILDESWPCANRHCTTGMTWLRRDDGGKGETGYGRKSISQFFGRNKKQTSNIDTDVFHTYCRKCYQRASYQYTHQNDSNNEFYHKPAQGMAALHMINIRAQFTRLKLWRPDALFTVQLSKAMLTRSNIYHGFLREVDNDATIAQADYDVKYAPKPSKAKKKASKAMTDAGITTGKLPTAEVAFPVALCDSFKTACCGSGYDYDRIDQVLDYIQAMLDAGTITSVPPVEFLPNDVQVGETVNSAHDNYKRWLATVDGKTASPASNVAETGPSDTTAADDTNNEETTSDQQVEPGPSCAATVPATVPAITPSVAVPPLPLYVPPPPITAATRAQAAPAPATAPRQLGLIEQMLRQNPKYARRQAGEYDDSDDEDSDDEDDEGSETEGEETEV</sequence>
<feature type="region of interest" description="Disordered" evidence="1">
    <location>
        <begin position="548"/>
        <end position="608"/>
    </location>
</feature>
<comment type="caution">
    <text evidence="2">The sequence shown here is derived from an EMBL/GenBank/DDBJ whole genome shotgun (WGS) entry which is preliminary data.</text>
</comment>
<feature type="region of interest" description="Disordered" evidence="1">
    <location>
        <begin position="476"/>
        <end position="518"/>
    </location>
</feature>
<organism evidence="2 3">
    <name type="scientific">Salinomyces thailandicus</name>
    <dbReference type="NCBI Taxonomy" id="706561"/>
    <lineage>
        <taxon>Eukaryota</taxon>
        <taxon>Fungi</taxon>
        <taxon>Dikarya</taxon>
        <taxon>Ascomycota</taxon>
        <taxon>Pezizomycotina</taxon>
        <taxon>Dothideomycetes</taxon>
        <taxon>Dothideomycetidae</taxon>
        <taxon>Mycosphaerellales</taxon>
        <taxon>Teratosphaeriaceae</taxon>
        <taxon>Salinomyces</taxon>
    </lineage>
</organism>
<feature type="region of interest" description="Disordered" evidence="1">
    <location>
        <begin position="30"/>
        <end position="211"/>
    </location>
</feature>
<evidence type="ECO:0000256" key="1">
    <source>
        <dbReference type="SAM" id="MobiDB-lite"/>
    </source>
</evidence>
<feature type="compositionally biased region" description="Polar residues" evidence="1">
    <location>
        <begin position="200"/>
        <end position="211"/>
    </location>
</feature>
<feature type="compositionally biased region" description="Basic and acidic residues" evidence="1">
    <location>
        <begin position="92"/>
        <end position="105"/>
    </location>
</feature>
<protein>
    <submittedName>
        <fullName evidence="2">Uncharacterized protein</fullName>
    </submittedName>
</protein>
<evidence type="ECO:0000313" key="2">
    <source>
        <dbReference type="EMBL" id="TKA22150.1"/>
    </source>
</evidence>
<dbReference type="AlphaFoldDB" id="A0A4U0TJX7"/>
<reference evidence="2 3" key="1">
    <citation type="submission" date="2017-03" db="EMBL/GenBank/DDBJ databases">
        <title>Genomes of endolithic fungi from Antarctica.</title>
        <authorList>
            <person name="Coleine C."/>
            <person name="Masonjones S."/>
            <person name="Stajich J.E."/>
        </authorList>
    </citation>
    <scope>NUCLEOTIDE SEQUENCE [LARGE SCALE GENOMIC DNA]</scope>
    <source>
        <strain evidence="2 3">CCFEE 6315</strain>
    </source>
</reference>
<keyword evidence="3" id="KW-1185">Reference proteome</keyword>
<name>A0A4U0TJX7_9PEZI</name>
<accession>A0A4U0TJX7</accession>
<feature type="compositionally biased region" description="Polar residues" evidence="1">
    <location>
        <begin position="478"/>
        <end position="496"/>
    </location>
</feature>